<feature type="domain" description="ChsH2 C-terminal OB-fold" evidence="1">
    <location>
        <begin position="58"/>
        <end position="116"/>
    </location>
</feature>
<accession>A0ABQ5U4Z1</accession>
<dbReference type="PANTHER" id="PTHR34075">
    <property type="entry name" value="BLR3430 PROTEIN"/>
    <property type="match status" value="1"/>
</dbReference>
<name>A0ABQ5U4Z1_9PROT</name>
<dbReference type="Pfam" id="PF01796">
    <property type="entry name" value="OB_ChsH2_C"/>
    <property type="match status" value="1"/>
</dbReference>
<feature type="domain" description="ChsH2 rubredoxin-like zinc ribbon" evidence="2">
    <location>
        <begin position="21"/>
        <end position="57"/>
    </location>
</feature>
<sequence length="133" mass="15302">MSQQERTYIDPDVNMENQAYWEAAKENRLVLKRCTSCGKTHFYPRSICPHCWSTETEWYEASGKGTIYTYSVMRRAEVPYVIAYVTLEEGITMMTNLVDCDFDALRVGEPVEVQFRQTEGGWALPVFRPVAAA</sequence>
<dbReference type="GO" id="GO:0003677">
    <property type="term" value="F:DNA binding"/>
    <property type="evidence" value="ECO:0007669"/>
    <property type="project" value="UniProtKB-KW"/>
</dbReference>
<protein>
    <submittedName>
        <fullName evidence="3">DNA-binding protein</fullName>
    </submittedName>
</protein>
<reference evidence="3" key="2">
    <citation type="submission" date="2023-01" db="EMBL/GenBank/DDBJ databases">
        <title>Draft genome sequence of Sneathiella chinensis strain NBRC 103408.</title>
        <authorList>
            <person name="Sun Q."/>
            <person name="Mori K."/>
        </authorList>
    </citation>
    <scope>NUCLEOTIDE SEQUENCE</scope>
    <source>
        <strain evidence="3">NBRC 103408</strain>
    </source>
</reference>
<dbReference type="InterPro" id="IPR012340">
    <property type="entry name" value="NA-bd_OB-fold"/>
</dbReference>
<dbReference type="PANTHER" id="PTHR34075:SF5">
    <property type="entry name" value="BLR3430 PROTEIN"/>
    <property type="match status" value="1"/>
</dbReference>
<keyword evidence="3" id="KW-0238">DNA-binding</keyword>
<evidence type="ECO:0000259" key="2">
    <source>
        <dbReference type="Pfam" id="PF12172"/>
    </source>
</evidence>
<dbReference type="EMBL" id="BSNF01000006">
    <property type="protein sequence ID" value="GLQ06354.1"/>
    <property type="molecule type" value="Genomic_DNA"/>
</dbReference>
<organism evidence="3 4">
    <name type="scientific">Sneathiella chinensis</name>
    <dbReference type="NCBI Taxonomy" id="349750"/>
    <lineage>
        <taxon>Bacteria</taxon>
        <taxon>Pseudomonadati</taxon>
        <taxon>Pseudomonadota</taxon>
        <taxon>Alphaproteobacteria</taxon>
        <taxon>Sneathiellales</taxon>
        <taxon>Sneathiellaceae</taxon>
        <taxon>Sneathiella</taxon>
    </lineage>
</organism>
<evidence type="ECO:0000313" key="3">
    <source>
        <dbReference type="EMBL" id="GLQ06354.1"/>
    </source>
</evidence>
<dbReference type="Proteomes" id="UP001161409">
    <property type="component" value="Unassembled WGS sequence"/>
</dbReference>
<dbReference type="InterPro" id="IPR052513">
    <property type="entry name" value="Thioester_dehydratase-like"/>
</dbReference>
<dbReference type="RefSeq" id="WP_169560403.1">
    <property type="nucleotide sequence ID" value="NZ_BSNF01000006.1"/>
</dbReference>
<dbReference type="SUPFAM" id="SSF50249">
    <property type="entry name" value="Nucleic acid-binding proteins"/>
    <property type="match status" value="1"/>
</dbReference>
<comment type="caution">
    <text evidence="3">The sequence shown here is derived from an EMBL/GenBank/DDBJ whole genome shotgun (WGS) entry which is preliminary data.</text>
</comment>
<reference evidence="3" key="1">
    <citation type="journal article" date="2014" name="Int. J. Syst. Evol. Microbiol.">
        <title>Complete genome of a new Firmicutes species belonging to the dominant human colonic microbiota ('Ruminococcus bicirculans') reveals two chromosomes and a selective capacity to utilize plant glucans.</title>
        <authorList>
            <consortium name="NISC Comparative Sequencing Program"/>
            <person name="Wegmann U."/>
            <person name="Louis P."/>
            <person name="Goesmann A."/>
            <person name="Henrissat B."/>
            <person name="Duncan S.H."/>
            <person name="Flint H.J."/>
        </authorList>
    </citation>
    <scope>NUCLEOTIDE SEQUENCE</scope>
    <source>
        <strain evidence="3">NBRC 103408</strain>
    </source>
</reference>
<dbReference type="InterPro" id="IPR022002">
    <property type="entry name" value="ChsH2_Znr"/>
</dbReference>
<evidence type="ECO:0000259" key="1">
    <source>
        <dbReference type="Pfam" id="PF01796"/>
    </source>
</evidence>
<proteinExistence type="predicted"/>
<dbReference type="Pfam" id="PF12172">
    <property type="entry name" value="zf-ChsH2"/>
    <property type="match status" value="1"/>
</dbReference>
<evidence type="ECO:0000313" key="4">
    <source>
        <dbReference type="Proteomes" id="UP001161409"/>
    </source>
</evidence>
<keyword evidence="4" id="KW-1185">Reference proteome</keyword>
<dbReference type="Gene3D" id="6.10.30.10">
    <property type="match status" value="1"/>
</dbReference>
<gene>
    <name evidence="3" type="ORF">GCM10007924_15750</name>
</gene>
<dbReference type="InterPro" id="IPR002878">
    <property type="entry name" value="ChsH2_C"/>
</dbReference>